<dbReference type="Gene3D" id="2.60.40.10">
    <property type="entry name" value="Immunoglobulins"/>
    <property type="match status" value="1"/>
</dbReference>
<keyword evidence="5" id="KW-0393">Immunoglobulin domain</keyword>
<dbReference type="PANTHER" id="PTHR11640:SF31">
    <property type="entry name" value="IRREGULAR CHIASM C-ROUGHEST PROTEIN-RELATED"/>
    <property type="match status" value="1"/>
</dbReference>
<evidence type="ECO:0000256" key="2">
    <source>
        <dbReference type="ARBA" id="ARBA00023136"/>
    </source>
</evidence>
<feature type="signal peptide" evidence="6">
    <location>
        <begin position="1"/>
        <end position="20"/>
    </location>
</feature>
<comment type="subcellular location">
    <subcellularLocation>
        <location evidence="1">Membrane</location>
        <topology evidence="1">Single-pass type I membrane protein</topology>
    </subcellularLocation>
</comment>
<dbReference type="GO" id="GO:0005911">
    <property type="term" value="C:cell-cell junction"/>
    <property type="evidence" value="ECO:0007669"/>
    <property type="project" value="TreeGrafter"/>
</dbReference>
<dbReference type="InterPro" id="IPR051275">
    <property type="entry name" value="Cell_adhesion_signaling"/>
</dbReference>
<evidence type="ECO:0000256" key="5">
    <source>
        <dbReference type="ARBA" id="ARBA00023319"/>
    </source>
</evidence>
<keyword evidence="4" id="KW-0325">Glycoprotein</keyword>
<dbReference type="InterPro" id="IPR013783">
    <property type="entry name" value="Ig-like_fold"/>
</dbReference>
<evidence type="ECO:0008006" key="9">
    <source>
        <dbReference type="Google" id="ProtNLM"/>
    </source>
</evidence>
<keyword evidence="2" id="KW-0472">Membrane</keyword>
<evidence type="ECO:0000256" key="1">
    <source>
        <dbReference type="ARBA" id="ARBA00004479"/>
    </source>
</evidence>
<keyword evidence="6" id="KW-0732">Signal</keyword>
<evidence type="ECO:0000256" key="4">
    <source>
        <dbReference type="ARBA" id="ARBA00023180"/>
    </source>
</evidence>
<evidence type="ECO:0000313" key="8">
    <source>
        <dbReference type="Proteomes" id="UP001209878"/>
    </source>
</evidence>
<evidence type="ECO:0000256" key="6">
    <source>
        <dbReference type="SAM" id="SignalP"/>
    </source>
</evidence>
<dbReference type="GO" id="GO:0005886">
    <property type="term" value="C:plasma membrane"/>
    <property type="evidence" value="ECO:0007669"/>
    <property type="project" value="TreeGrafter"/>
</dbReference>
<dbReference type="InterPro" id="IPR036179">
    <property type="entry name" value="Ig-like_dom_sf"/>
</dbReference>
<dbReference type="SUPFAM" id="SSF48726">
    <property type="entry name" value="Immunoglobulin"/>
    <property type="match status" value="1"/>
</dbReference>
<keyword evidence="3" id="KW-1015">Disulfide bond</keyword>
<evidence type="ECO:0000313" key="7">
    <source>
        <dbReference type="EMBL" id="KAK2149378.1"/>
    </source>
</evidence>
<gene>
    <name evidence="7" type="ORF">NP493_2996g00003</name>
</gene>
<organism evidence="7 8">
    <name type="scientific">Ridgeia piscesae</name>
    <name type="common">Tubeworm</name>
    <dbReference type="NCBI Taxonomy" id="27915"/>
    <lineage>
        <taxon>Eukaryota</taxon>
        <taxon>Metazoa</taxon>
        <taxon>Spiralia</taxon>
        <taxon>Lophotrochozoa</taxon>
        <taxon>Annelida</taxon>
        <taxon>Polychaeta</taxon>
        <taxon>Sedentaria</taxon>
        <taxon>Canalipalpata</taxon>
        <taxon>Sabellida</taxon>
        <taxon>Siboglinidae</taxon>
        <taxon>Ridgeia</taxon>
    </lineage>
</organism>
<dbReference type="AlphaFoldDB" id="A0AAD9MYZ4"/>
<feature type="chain" id="PRO_5042199063" description="Ig-like domain-containing protein" evidence="6">
    <location>
        <begin position="21"/>
        <end position="335"/>
    </location>
</feature>
<dbReference type="PANTHER" id="PTHR11640">
    <property type="entry name" value="NEPHRIN"/>
    <property type="match status" value="1"/>
</dbReference>
<proteinExistence type="predicted"/>
<dbReference type="GO" id="GO:0050839">
    <property type="term" value="F:cell adhesion molecule binding"/>
    <property type="evidence" value="ECO:0007669"/>
    <property type="project" value="TreeGrafter"/>
</dbReference>
<dbReference type="Proteomes" id="UP001209878">
    <property type="component" value="Unassembled WGS sequence"/>
</dbReference>
<accession>A0AAD9MYZ4</accession>
<dbReference type="EMBL" id="JAODUO010002988">
    <property type="protein sequence ID" value="KAK2149378.1"/>
    <property type="molecule type" value="Genomic_DNA"/>
</dbReference>
<protein>
    <recommendedName>
        <fullName evidence="9">Ig-like domain-containing protein</fullName>
    </recommendedName>
</protein>
<name>A0AAD9MYZ4_RIDPI</name>
<keyword evidence="8" id="KW-1185">Reference proteome</keyword>
<evidence type="ECO:0000256" key="3">
    <source>
        <dbReference type="ARBA" id="ARBA00023157"/>
    </source>
</evidence>
<comment type="caution">
    <text evidence="7">The sequence shown here is derived from an EMBL/GenBank/DDBJ whole genome shotgun (WGS) entry which is preliminary data.</text>
</comment>
<reference evidence="7" key="1">
    <citation type="journal article" date="2023" name="Mol. Biol. Evol.">
        <title>Third-Generation Sequencing Reveals the Adaptive Role of the Epigenome in Three Deep-Sea Polychaetes.</title>
        <authorList>
            <person name="Perez M."/>
            <person name="Aroh O."/>
            <person name="Sun Y."/>
            <person name="Lan Y."/>
            <person name="Juniper S.K."/>
            <person name="Young C.R."/>
            <person name="Angers B."/>
            <person name="Qian P.Y."/>
        </authorList>
    </citation>
    <scope>NUCLEOTIDE SEQUENCE</scope>
    <source>
        <strain evidence="7">R07B-5</strain>
    </source>
</reference>
<dbReference type="GO" id="GO:0098609">
    <property type="term" value="P:cell-cell adhesion"/>
    <property type="evidence" value="ECO:0007669"/>
    <property type="project" value="TreeGrafter"/>
</dbReference>
<sequence length="335" mass="36912">MQKSRCGIVYTLCFVAVVCGQLTKSPENVAGLVGSSATLRCSGSVLGWEEYVTDPTGGSTAISTEGRVYQPNKYVLVTEPTGTYDLTIKSIELKEGGRYRCKGLIVPTSYTSAQVITFSVNPTCSSNTTNYFQAVAGDYVEYSCERKYQGNLTPKMKWTDLSTGEDVKAKDESSAGTVKFSIVVEMTPSHNGDRFTCQTYFDKPQSQDKYADNIPINNNAFNERFTLPKQTVYYGPQILVVHPVQESYHPKDKVKILTDSNPSTRTYVWLNTATNDTLGTSDTITITASMLRSRSIKVIVCNTIPISPAKTICKEHHLNFTKIGKGIVIVSCVKE</sequence>